<dbReference type="EMBL" id="CAVLEF010000011">
    <property type="protein sequence ID" value="CAK1549430.1"/>
    <property type="molecule type" value="Genomic_DNA"/>
</dbReference>
<proteinExistence type="predicted"/>
<evidence type="ECO:0008006" key="3">
    <source>
        <dbReference type="Google" id="ProtNLM"/>
    </source>
</evidence>
<protein>
    <recommendedName>
        <fullName evidence="3">Secreted protein</fullName>
    </recommendedName>
</protein>
<dbReference type="AlphaFoldDB" id="A0AAV1JIY0"/>
<accession>A0AAV1JIY0</accession>
<sequence length="69" mass="7866">MRATARLATVKQSRLAGFVRALVCPYFPSLRGPPTPHTQVLRILIYVTHKIQNYHNELRRDSCICGRSS</sequence>
<dbReference type="Proteomes" id="UP001497472">
    <property type="component" value="Unassembled WGS sequence"/>
</dbReference>
<reference evidence="1 2" key="1">
    <citation type="submission" date="2023-11" db="EMBL/GenBank/DDBJ databases">
        <authorList>
            <person name="Okamura Y."/>
        </authorList>
    </citation>
    <scope>NUCLEOTIDE SEQUENCE [LARGE SCALE GENOMIC DNA]</scope>
</reference>
<keyword evidence="2" id="KW-1185">Reference proteome</keyword>
<comment type="caution">
    <text evidence="1">The sequence shown here is derived from an EMBL/GenBank/DDBJ whole genome shotgun (WGS) entry which is preliminary data.</text>
</comment>
<evidence type="ECO:0000313" key="2">
    <source>
        <dbReference type="Proteomes" id="UP001497472"/>
    </source>
</evidence>
<name>A0AAV1JIY0_9NEOP</name>
<evidence type="ECO:0000313" key="1">
    <source>
        <dbReference type="EMBL" id="CAK1549430.1"/>
    </source>
</evidence>
<gene>
    <name evidence="1" type="ORF">LNINA_LOCUS8723</name>
</gene>
<organism evidence="1 2">
    <name type="scientific">Leptosia nina</name>
    <dbReference type="NCBI Taxonomy" id="320188"/>
    <lineage>
        <taxon>Eukaryota</taxon>
        <taxon>Metazoa</taxon>
        <taxon>Ecdysozoa</taxon>
        <taxon>Arthropoda</taxon>
        <taxon>Hexapoda</taxon>
        <taxon>Insecta</taxon>
        <taxon>Pterygota</taxon>
        <taxon>Neoptera</taxon>
        <taxon>Endopterygota</taxon>
        <taxon>Lepidoptera</taxon>
        <taxon>Glossata</taxon>
        <taxon>Ditrysia</taxon>
        <taxon>Papilionoidea</taxon>
        <taxon>Pieridae</taxon>
        <taxon>Pierinae</taxon>
        <taxon>Leptosia</taxon>
    </lineage>
</organism>